<evidence type="ECO:0000256" key="5">
    <source>
        <dbReference type="ARBA" id="ARBA00021008"/>
    </source>
</evidence>
<sequence length="346" mass="41447">MKLILFNLNNLLKNKTFHLMNLMILISFLSIFLSNFIQLWLIMEINTMLLIIMMSIFNKFKKTTINYLIIQSISSLSLIMLMIMNKNFNKNFMDFMIMFFFFMKLNLFPFFFGMPLINNHLNGTLIFFMSTTQKIIPLLMMNLYFNQINLKFIYMILLTTIFSSLISVLLSIKETNMKKIITYSSMNHSAWMILIMMIDKYLFIMYFFLYSISMIFICLFFNKFKINNFNKLNNILFLNSKWMMPSIIFNLLLISSLPPFLTFLIKIKTLNVMIMNSNNFMILTLLILSISTLIFYMNILIKIKMIFMLKIKFWLSFNLQIKNLFFNLLMFMFMSLAMLFLISIII</sequence>
<keyword evidence="16 19" id="KW-0472">Membrane</keyword>
<proteinExistence type="inferred from homology"/>
<geneLocation type="mitochondrion" evidence="21"/>
<evidence type="ECO:0000256" key="16">
    <source>
        <dbReference type="ARBA" id="ARBA00023136"/>
    </source>
</evidence>
<evidence type="ECO:0000259" key="20">
    <source>
        <dbReference type="Pfam" id="PF00361"/>
    </source>
</evidence>
<dbReference type="EC" id="7.1.1.2" evidence="4"/>
<keyword evidence="8 19" id="KW-0812">Transmembrane</keyword>
<name>A0A0F7H0F9_POLJO</name>
<dbReference type="GO" id="GO:0006120">
    <property type="term" value="P:mitochondrial electron transport, NADH to ubiquinone"/>
    <property type="evidence" value="ECO:0007669"/>
    <property type="project" value="TreeGrafter"/>
</dbReference>
<accession>A0A0F7H0F9</accession>
<feature type="transmembrane region" description="Helical" evidence="19">
    <location>
        <begin position="152"/>
        <end position="173"/>
    </location>
</feature>
<evidence type="ECO:0000256" key="18">
    <source>
        <dbReference type="ARBA" id="ARBA00049551"/>
    </source>
</evidence>
<feature type="transmembrane region" description="Helical" evidence="19">
    <location>
        <begin position="204"/>
        <end position="221"/>
    </location>
</feature>
<dbReference type="Pfam" id="PF00361">
    <property type="entry name" value="Proton_antipo_M"/>
    <property type="match status" value="1"/>
</dbReference>
<comment type="catalytic activity">
    <reaction evidence="18">
        <text>a ubiquinone + NADH + 5 H(+)(in) = a ubiquinol + NAD(+) + 4 H(+)(out)</text>
        <dbReference type="Rhea" id="RHEA:29091"/>
        <dbReference type="Rhea" id="RHEA-COMP:9565"/>
        <dbReference type="Rhea" id="RHEA-COMP:9566"/>
        <dbReference type="ChEBI" id="CHEBI:15378"/>
        <dbReference type="ChEBI" id="CHEBI:16389"/>
        <dbReference type="ChEBI" id="CHEBI:17976"/>
        <dbReference type="ChEBI" id="CHEBI:57540"/>
        <dbReference type="ChEBI" id="CHEBI:57945"/>
        <dbReference type="EC" id="7.1.1.2"/>
    </reaction>
</comment>
<dbReference type="GO" id="GO:0005743">
    <property type="term" value="C:mitochondrial inner membrane"/>
    <property type="evidence" value="ECO:0007669"/>
    <property type="project" value="UniProtKB-SubCell"/>
</dbReference>
<keyword evidence="9" id="KW-0999">Mitochondrion inner membrane</keyword>
<evidence type="ECO:0000256" key="13">
    <source>
        <dbReference type="ARBA" id="ARBA00023027"/>
    </source>
</evidence>
<evidence type="ECO:0000256" key="4">
    <source>
        <dbReference type="ARBA" id="ARBA00012944"/>
    </source>
</evidence>
<reference evidence="21" key="1">
    <citation type="journal article" date="2015" name="Mitochondrial DNA">
        <title>The mitochondrial genome of Polistes jokahamae and a phylogenetic analysis of the Vespoidea (Insecta: Hymenoptera).</title>
        <authorList>
            <person name="Song S.N."/>
            <person name="Chen P.Y."/>
            <person name="Wei S.J."/>
            <person name="Chen X.X."/>
        </authorList>
    </citation>
    <scope>NUCLEOTIDE SEQUENCE</scope>
</reference>
<evidence type="ECO:0000256" key="6">
    <source>
        <dbReference type="ARBA" id="ARBA00022448"/>
    </source>
</evidence>
<evidence type="ECO:0000256" key="12">
    <source>
        <dbReference type="ARBA" id="ARBA00022989"/>
    </source>
</evidence>
<organism evidence="21">
    <name type="scientific">Polistes jokahamae</name>
    <name type="common">Dark-waist paper wasp</name>
    <name type="synonym">Polistes jadwigae</name>
    <dbReference type="NCBI Taxonomy" id="256662"/>
    <lineage>
        <taxon>Eukaryota</taxon>
        <taxon>Metazoa</taxon>
        <taxon>Ecdysozoa</taxon>
        <taxon>Arthropoda</taxon>
        <taxon>Hexapoda</taxon>
        <taxon>Insecta</taxon>
        <taxon>Pterygota</taxon>
        <taxon>Neoptera</taxon>
        <taxon>Endopterygota</taxon>
        <taxon>Hymenoptera</taxon>
        <taxon>Apocrita</taxon>
        <taxon>Aculeata</taxon>
        <taxon>Vespoidea</taxon>
        <taxon>Vespidae</taxon>
        <taxon>Polistinae</taxon>
        <taxon>Polistini</taxon>
        <taxon>Polistes</taxon>
    </lineage>
</organism>
<evidence type="ECO:0000256" key="9">
    <source>
        <dbReference type="ARBA" id="ARBA00022792"/>
    </source>
</evidence>
<comment type="function">
    <text evidence="1">Core subunit of the mitochondrial membrane respiratory chain NADH dehydrogenase (Complex I) that is believed to belong to the minimal assembly required for catalysis. Complex I functions in the transfer of electrons from NADH to the respiratory chain. The immediate electron acceptor for the enzyme is believed to be ubiquinone.</text>
</comment>
<evidence type="ECO:0000256" key="2">
    <source>
        <dbReference type="ARBA" id="ARBA00004448"/>
    </source>
</evidence>
<keyword evidence="6" id="KW-0813">Transport</keyword>
<feature type="transmembrane region" description="Helical" evidence="19">
    <location>
        <begin position="20"/>
        <end position="43"/>
    </location>
</feature>
<comment type="similarity">
    <text evidence="3">Belongs to the complex I subunit 2 family.</text>
</comment>
<evidence type="ECO:0000256" key="1">
    <source>
        <dbReference type="ARBA" id="ARBA00003257"/>
    </source>
</evidence>
<dbReference type="InterPro" id="IPR050175">
    <property type="entry name" value="Complex_I_Subunit_2"/>
</dbReference>
<keyword evidence="10" id="KW-1278">Translocase</keyword>
<keyword evidence="11" id="KW-0249">Electron transport</keyword>
<dbReference type="GO" id="GO:0008137">
    <property type="term" value="F:NADH dehydrogenase (ubiquinone) activity"/>
    <property type="evidence" value="ECO:0007669"/>
    <property type="project" value="UniProtKB-EC"/>
</dbReference>
<evidence type="ECO:0000256" key="3">
    <source>
        <dbReference type="ARBA" id="ARBA00007012"/>
    </source>
</evidence>
<feature type="transmembrane region" description="Helical" evidence="19">
    <location>
        <begin position="95"/>
        <end position="113"/>
    </location>
</feature>
<keyword evidence="12 19" id="KW-1133">Transmembrane helix</keyword>
<evidence type="ECO:0000256" key="10">
    <source>
        <dbReference type="ARBA" id="ARBA00022967"/>
    </source>
</evidence>
<keyword evidence="7" id="KW-0679">Respiratory chain</keyword>
<evidence type="ECO:0000256" key="14">
    <source>
        <dbReference type="ARBA" id="ARBA00023075"/>
    </source>
</evidence>
<keyword evidence="15 21" id="KW-0496">Mitochondrion</keyword>
<evidence type="ECO:0000256" key="19">
    <source>
        <dbReference type="SAM" id="Phobius"/>
    </source>
</evidence>
<dbReference type="EMBL" id="KR052468">
    <property type="protein sequence ID" value="AKG64595.1"/>
    <property type="molecule type" value="Genomic_DNA"/>
</dbReference>
<keyword evidence="14" id="KW-0830">Ubiquinone</keyword>
<feature type="transmembrane region" description="Helical" evidence="19">
    <location>
        <begin position="64"/>
        <end position="83"/>
    </location>
</feature>
<gene>
    <name evidence="21" type="primary">ND2</name>
</gene>
<evidence type="ECO:0000256" key="7">
    <source>
        <dbReference type="ARBA" id="ARBA00022660"/>
    </source>
</evidence>
<feature type="transmembrane region" description="Helical" evidence="19">
    <location>
        <begin position="242"/>
        <end position="265"/>
    </location>
</feature>
<evidence type="ECO:0000256" key="17">
    <source>
        <dbReference type="ARBA" id="ARBA00031028"/>
    </source>
</evidence>
<dbReference type="InterPro" id="IPR001750">
    <property type="entry name" value="ND/Mrp_TM"/>
</dbReference>
<protein>
    <recommendedName>
        <fullName evidence="5">NADH-ubiquinone oxidoreductase chain 2</fullName>
        <ecNumber evidence="4">7.1.1.2</ecNumber>
    </recommendedName>
    <alternativeName>
        <fullName evidence="17">NADH dehydrogenase subunit 2</fullName>
    </alternativeName>
</protein>
<feature type="domain" description="NADH:quinone oxidoreductase/Mrp antiporter transmembrane" evidence="20">
    <location>
        <begin position="48"/>
        <end position="289"/>
    </location>
</feature>
<feature type="transmembrane region" description="Helical" evidence="19">
    <location>
        <begin position="280"/>
        <end position="303"/>
    </location>
</feature>
<evidence type="ECO:0000313" key="21">
    <source>
        <dbReference type="EMBL" id="AKG64595.1"/>
    </source>
</evidence>
<dbReference type="PANTHER" id="PTHR46552:SF1">
    <property type="entry name" value="NADH-UBIQUINONE OXIDOREDUCTASE CHAIN 2"/>
    <property type="match status" value="1"/>
</dbReference>
<evidence type="ECO:0000256" key="15">
    <source>
        <dbReference type="ARBA" id="ARBA00023128"/>
    </source>
</evidence>
<evidence type="ECO:0000256" key="11">
    <source>
        <dbReference type="ARBA" id="ARBA00022982"/>
    </source>
</evidence>
<keyword evidence="13" id="KW-0520">NAD</keyword>
<feature type="transmembrane region" description="Helical" evidence="19">
    <location>
        <begin position="324"/>
        <end position="345"/>
    </location>
</feature>
<dbReference type="PANTHER" id="PTHR46552">
    <property type="entry name" value="NADH-UBIQUINONE OXIDOREDUCTASE CHAIN 2"/>
    <property type="match status" value="1"/>
</dbReference>
<dbReference type="AlphaFoldDB" id="A0A0F7H0F9"/>
<comment type="subcellular location">
    <subcellularLocation>
        <location evidence="2">Mitochondrion inner membrane</location>
        <topology evidence="2">Multi-pass membrane protein</topology>
    </subcellularLocation>
</comment>
<evidence type="ECO:0000256" key="8">
    <source>
        <dbReference type="ARBA" id="ARBA00022692"/>
    </source>
</evidence>